<evidence type="ECO:0000313" key="2">
    <source>
        <dbReference type="EMBL" id="QEN04743.1"/>
    </source>
</evidence>
<keyword evidence="1" id="KW-0812">Transmembrane</keyword>
<keyword evidence="1" id="KW-0472">Membrane</keyword>
<dbReference type="Proteomes" id="UP000323824">
    <property type="component" value="Chromosome"/>
</dbReference>
<proteinExistence type="predicted"/>
<dbReference type="KEGG" id="sper:EW093_08485"/>
<gene>
    <name evidence="2" type="ORF">EW093_08485</name>
</gene>
<dbReference type="AlphaFoldDB" id="A0A5C1Q9D2"/>
<feature type="transmembrane region" description="Helical" evidence="1">
    <location>
        <begin position="49"/>
        <end position="70"/>
    </location>
</feature>
<keyword evidence="3" id="KW-1185">Reference proteome</keyword>
<evidence type="ECO:0000313" key="3">
    <source>
        <dbReference type="Proteomes" id="UP000323824"/>
    </source>
</evidence>
<protein>
    <submittedName>
        <fullName evidence="2">Uncharacterized protein</fullName>
    </submittedName>
</protein>
<dbReference type="EMBL" id="CP035807">
    <property type="protein sequence ID" value="QEN04743.1"/>
    <property type="molecule type" value="Genomic_DNA"/>
</dbReference>
<organism evidence="2 3">
    <name type="scientific">Thiospirochaeta perfilievii</name>
    <dbReference type="NCBI Taxonomy" id="252967"/>
    <lineage>
        <taxon>Bacteria</taxon>
        <taxon>Pseudomonadati</taxon>
        <taxon>Spirochaetota</taxon>
        <taxon>Spirochaetia</taxon>
        <taxon>Spirochaetales</taxon>
        <taxon>Spirochaetaceae</taxon>
        <taxon>Thiospirochaeta</taxon>
    </lineage>
</organism>
<dbReference type="RefSeq" id="WP_149567986.1">
    <property type="nucleotide sequence ID" value="NZ_CP035807.1"/>
</dbReference>
<keyword evidence="1" id="KW-1133">Transmembrane helix</keyword>
<dbReference type="OrthoDB" id="9803232at2"/>
<reference evidence="2 3" key="1">
    <citation type="submission" date="2019-02" db="EMBL/GenBank/DDBJ databases">
        <authorList>
            <person name="Fomenkov A."/>
            <person name="Dubinina G."/>
            <person name="Grabovich M."/>
            <person name="Vincze T."/>
            <person name="Roberts R.J."/>
        </authorList>
    </citation>
    <scope>NUCLEOTIDE SEQUENCE [LARGE SCALE GENOMIC DNA]</scope>
    <source>
        <strain evidence="2 3">P</strain>
    </source>
</reference>
<evidence type="ECO:0000256" key="1">
    <source>
        <dbReference type="SAM" id="Phobius"/>
    </source>
</evidence>
<sequence>MLLSISTIVFTLLTGIVVLFQLCLAFGLPWGAASMGGKYPGKYPPKMRFIAIIIILILLTFNFIVISRAGYFFPWMYSFSKIAIWFVVLFSLSGTVMNSITPSKIERIWVPVVFLQLIASVIVALS</sequence>
<name>A0A5C1Q9D2_9SPIO</name>
<feature type="transmembrane region" description="Helical" evidence="1">
    <location>
        <begin position="108"/>
        <end position="125"/>
    </location>
</feature>
<feature type="transmembrane region" description="Helical" evidence="1">
    <location>
        <begin position="82"/>
        <end position="102"/>
    </location>
</feature>
<accession>A0A5C1Q9D2</accession>
<reference evidence="2 3" key="2">
    <citation type="submission" date="2019-09" db="EMBL/GenBank/DDBJ databases">
        <title>Complete Genome Sequence and Methylome Analysis of free living Spirochaetas.</title>
        <authorList>
            <person name="Leshcheva N."/>
            <person name="Mikheeva N."/>
        </authorList>
    </citation>
    <scope>NUCLEOTIDE SEQUENCE [LARGE SCALE GENOMIC DNA]</scope>
    <source>
        <strain evidence="2 3">P</strain>
    </source>
</reference>